<reference evidence="1" key="1">
    <citation type="submission" date="2022-07" db="EMBL/GenBank/DDBJ databases">
        <title>Genome Sequence of Phlebia brevispora.</title>
        <authorList>
            <person name="Buettner E."/>
        </authorList>
    </citation>
    <scope>NUCLEOTIDE SEQUENCE</scope>
    <source>
        <strain evidence="1">MPL23</strain>
    </source>
</reference>
<sequence>MANSATRNEILADADSYDSYVVAAVLEGIAGVATFKKDRKKIDVVRSASQSALFPLTHFWSTLQMNWVSASRFCCPYPDLTFEKRGVLNGLVSDSHGRLYDFVLPLLFKYRARGFRIGARWETFSGGQCAGSHNHVLCPALYRSFHDAYCLGGSFGPHGFVRGIGSVRAPFLSDWRVGWWLGGLHGTLRAKHGTRVWSNENGQRERRSGTATRYNIASGIDIPHLAPYLDSEGRIVNFVEVSVSPRDRFVVFFTSRPVISLPNRALCRVSRETIWRGELLVFRRGTVNGRLVNMRRNDDLRALIAVQRGMADGLPYYLLPTMMHITMSPELREHAVVKLVQSANIAAFMLASDHERVKLASRWDIITIAGLAGLGPEGSTAALQLIGHRWNTFLDEFIGDTTSSFLRVLSDCRSVIANEAALRFLQPRQHARVKTVEIYCPKDQYETVCIFLIDRLAGRTLLERRLIELPNGTSFDVMRGATFSAFGAIPSLWSTHLMNFISLDAICVTYPWALDNKYGVIDDTMTSPDVRDGIRMYEDEGYVFAPKFSRVDDTQCAIHGECPRTLRHFGDNHCLTIRFNRGRNRFSQLPHTWPDDGIIPPTIACTTAWILGGDPCMVGSCTVHHMAERSANGNGIAELSDAPTIPASLKADIALLRSLLQNDALTGDPENADEPGLEELLQRLETADGIARGVESRLDDIIDHLDELLEGLEPHSGELGRIQEQTAVVAEEITLVEEERSISGHGTSVQVSEMVSVTETRK</sequence>
<name>A0ACC1RRA2_9APHY</name>
<evidence type="ECO:0000313" key="1">
    <source>
        <dbReference type="EMBL" id="KAJ3525165.1"/>
    </source>
</evidence>
<accession>A0ACC1RRA2</accession>
<dbReference type="Proteomes" id="UP001148662">
    <property type="component" value="Unassembled WGS sequence"/>
</dbReference>
<dbReference type="EMBL" id="JANHOG010002271">
    <property type="protein sequence ID" value="KAJ3525165.1"/>
    <property type="molecule type" value="Genomic_DNA"/>
</dbReference>
<proteinExistence type="predicted"/>
<keyword evidence="2" id="KW-1185">Reference proteome</keyword>
<organism evidence="1 2">
    <name type="scientific">Phlebia brevispora</name>
    <dbReference type="NCBI Taxonomy" id="194682"/>
    <lineage>
        <taxon>Eukaryota</taxon>
        <taxon>Fungi</taxon>
        <taxon>Dikarya</taxon>
        <taxon>Basidiomycota</taxon>
        <taxon>Agaricomycotina</taxon>
        <taxon>Agaricomycetes</taxon>
        <taxon>Polyporales</taxon>
        <taxon>Meruliaceae</taxon>
        <taxon>Phlebia</taxon>
    </lineage>
</organism>
<comment type="caution">
    <text evidence="1">The sequence shown here is derived from an EMBL/GenBank/DDBJ whole genome shotgun (WGS) entry which is preliminary data.</text>
</comment>
<evidence type="ECO:0000313" key="2">
    <source>
        <dbReference type="Proteomes" id="UP001148662"/>
    </source>
</evidence>
<gene>
    <name evidence="1" type="ORF">NM688_g8447</name>
</gene>
<protein>
    <submittedName>
        <fullName evidence="1">Uncharacterized protein</fullName>
    </submittedName>
</protein>